<dbReference type="AlphaFoldDB" id="B9RK82"/>
<dbReference type="SMART" id="SM00415">
    <property type="entry name" value="HSF"/>
    <property type="match status" value="1"/>
</dbReference>
<dbReference type="InterPro" id="IPR000232">
    <property type="entry name" value="HSF_DNA-bd"/>
</dbReference>
<dbReference type="OrthoDB" id="60033at2759"/>
<organism evidence="12 13">
    <name type="scientific">Ricinus communis</name>
    <name type="common">Castor bean</name>
    <dbReference type="NCBI Taxonomy" id="3988"/>
    <lineage>
        <taxon>Eukaryota</taxon>
        <taxon>Viridiplantae</taxon>
        <taxon>Streptophyta</taxon>
        <taxon>Embryophyta</taxon>
        <taxon>Tracheophyta</taxon>
        <taxon>Spermatophyta</taxon>
        <taxon>Magnoliopsida</taxon>
        <taxon>eudicotyledons</taxon>
        <taxon>Gunneridae</taxon>
        <taxon>Pentapetalae</taxon>
        <taxon>rosids</taxon>
        <taxon>fabids</taxon>
        <taxon>Malpighiales</taxon>
        <taxon>Euphorbiaceae</taxon>
        <taxon>Acalyphoideae</taxon>
        <taxon>Acalypheae</taxon>
        <taxon>Ricinus</taxon>
    </lineage>
</organism>
<protein>
    <submittedName>
        <fullName evidence="12">Heat shock factor protein HSF30, putative</fullName>
    </submittedName>
</protein>
<dbReference type="PANTHER" id="PTHR10015">
    <property type="entry name" value="HEAT SHOCK TRANSCRIPTION FACTOR"/>
    <property type="match status" value="1"/>
</dbReference>
<feature type="region of interest" description="Disordered" evidence="10">
    <location>
        <begin position="28"/>
        <end position="51"/>
    </location>
</feature>
<evidence type="ECO:0000313" key="13">
    <source>
        <dbReference type="Proteomes" id="UP000008311"/>
    </source>
</evidence>
<accession>B9RK82</accession>
<dbReference type="GO" id="GO:0034605">
    <property type="term" value="P:cellular response to heat"/>
    <property type="evidence" value="ECO:0000318"/>
    <property type="project" value="GO_Central"/>
</dbReference>
<feature type="compositionally biased region" description="Basic and acidic residues" evidence="10">
    <location>
        <begin position="35"/>
        <end position="51"/>
    </location>
</feature>
<feature type="domain" description="HSF-type DNA-binding" evidence="11">
    <location>
        <begin position="178"/>
        <end position="202"/>
    </location>
</feature>
<evidence type="ECO:0000256" key="8">
    <source>
        <dbReference type="ARBA" id="ARBA00061350"/>
    </source>
</evidence>
<keyword evidence="13" id="KW-1185">Reference proteome</keyword>
<dbReference type="Gene3D" id="1.10.10.10">
    <property type="entry name" value="Winged helix-like DNA-binding domain superfamily/Winged helix DNA-binding domain"/>
    <property type="match status" value="1"/>
</dbReference>
<dbReference type="SUPFAM" id="SSF46785">
    <property type="entry name" value="Winged helix' DNA-binding domain"/>
    <property type="match status" value="1"/>
</dbReference>
<keyword evidence="2" id="KW-0597">Phosphoprotein</keyword>
<gene>
    <name evidence="12" type="ORF">RCOM_1047180</name>
</gene>
<dbReference type="InParanoid" id="B9RK82"/>
<evidence type="ECO:0000256" key="4">
    <source>
        <dbReference type="ARBA" id="ARBA00023016"/>
    </source>
</evidence>
<dbReference type="Pfam" id="PF00447">
    <property type="entry name" value="HSF_DNA-bind"/>
    <property type="match status" value="1"/>
</dbReference>
<comment type="subcellular location">
    <subcellularLocation>
        <location evidence="1">Nucleus</location>
    </subcellularLocation>
</comment>
<evidence type="ECO:0000259" key="11">
    <source>
        <dbReference type="PROSITE" id="PS00434"/>
    </source>
</evidence>
<reference evidence="13" key="1">
    <citation type="journal article" date="2010" name="Nat. Biotechnol.">
        <title>Draft genome sequence of the oilseed species Ricinus communis.</title>
        <authorList>
            <person name="Chan A.P."/>
            <person name="Crabtree J."/>
            <person name="Zhao Q."/>
            <person name="Lorenzi H."/>
            <person name="Orvis J."/>
            <person name="Puiu D."/>
            <person name="Melake-Berhan A."/>
            <person name="Jones K.M."/>
            <person name="Redman J."/>
            <person name="Chen G."/>
            <person name="Cahoon E.B."/>
            <person name="Gedil M."/>
            <person name="Stanke M."/>
            <person name="Haas B.J."/>
            <person name="Wortman J.R."/>
            <person name="Fraser-Liggett C.M."/>
            <person name="Ravel J."/>
            <person name="Rabinowicz P.D."/>
        </authorList>
    </citation>
    <scope>NUCLEOTIDE SEQUENCE [LARGE SCALE GENOMIC DNA]</scope>
    <source>
        <strain evidence="13">cv. Hale</strain>
    </source>
</reference>
<dbReference type="STRING" id="3988.B9RK82"/>
<feature type="coiled-coil region" evidence="9">
    <location>
        <begin position="247"/>
        <end position="288"/>
    </location>
</feature>
<feature type="compositionally biased region" description="Basic and acidic residues" evidence="10">
    <location>
        <begin position="96"/>
        <end position="106"/>
    </location>
</feature>
<evidence type="ECO:0000256" key="10">
    <source>
        <dbReference type="SAM" id="MobiDB-lite"/>
    </source>
</evidence>
<dbReference type="FunFam" id="1.10.10.10:FF:000057">
    <property type="entry name" value="Heat shock transcription factor 1"/>
    <property type="match status" value="1"/>
</dbReference>
<dbReference type="EMBL" id="EQ973784">
    <property type="protein sequence ID" value="EEF48080.1"/>
    <property type="molecule type" value="Genomic_DNA"/>
</dbReference>
<evidence type="ECO:0000256" key="1">
    <source>
        <dbReference type="ARBA" id="ARBA00004123"/>
    </source>
</evidence>
<keyword evidence="3" id="KW-0805">Transcription regulation</keyword>
<feature type="region of interest" description="Disordered" evidence="10">
    <location>
        <begin position="72"/>
        <end position="136"/>
    </location>
</feature>
<evidence type="ECO:0000256" key="6">
    <source>
        <dbReference type="ARBA" id="ARBA00023163"/>
    </source>
</evidence>
<dbReference type="OMA" id="GMSENFQ"/>
<evidence type="ECO:0000256" key="2">
    <source>
        <dbReference type="ARBA" id="ARBA00022553"/>
    </source>
</evidence>
<keyword evidence="5" id="KW-0238">DNA-binding</keyword>
<evidence type="ECO:0000256" key="5">
    <source>
        <dbReference type="ARBA" id="ARBA00023125"/>
    </source>
</evidence>
<keyword evidence="7" id="KW-0539">Nucleus</keyword>
<sequence>MVAPDTSSCGGGGDFSPTFSATFLPIPLQESTEPIVEKDDKFVQPRESNVEKDDKFVESVIAIKKEVMPLVPDDSSSRVVAIKEEEEEEEEDEVGKEEKDTGDFRDSVTNNNNGSSSSSSSVDLPKPMEGLHENGPPPFLKKTFEMVEDPDTDCTVSWSENRGSFIVWDAHEFSKHLLPKYFKHCNFSSFIRQLNTYGFRKIDPDRWEFANEGFQGGKKHLLKNIKRRSRHSRPQQGAASIDADSAKPGLEAELENLKNDHDLLRVEILKLKQQREDSDNQLSIVEQRIRYAETKQLQMFIFFAKATKNRSFIQNLIHKKKQQRELDGSEFVKKRRLVPDQTQTQVPESPNAVDASQSVICRNQAQKHLATMQTELTEMLKENTETNPMSKLLEAPLTDGFCVEDHKANVMCSNGQDSVYHLMSETLLDDNVISEDSVDEDSVVNDSTFYLELEDLIGKPRTWGGYVTHELVEHAGCM</sequence>
<dbReference type="PROSITE" id="PS00434">
    <property type="entry name" value="HSF_DOMAIN"/>
    <property type="match status" value="1"/>
</dbReference>
<dbReference type="InterPro" id="IPR036388">
    <property type="entry name" value="WH-like_DNA-bd_sf"/>
</dbReference>
<dbReference type="Proteomes" id="UP000008311">
    <property type="component" value="Unassembled WGS sequence"/>
</dbReference>
<keyword evidence="9" id="KW-0175">Coiled coil</keyword>
<keyword evidence="6" id="KW-0804">Transcription</keyword>
<feature type="compositionally biased region" description="Acidic residues" evidence="10">
    <location>
        <begin position="84"/>
        <end position="95"/>
    </location>
</feature>
<evidence type="ECO:0000256" key="9">
    <source>
        <dbReference type="SAM" id="Coils"/>
    </source>
</evidence>
<proteinExistence type="inferred from homology"/>
<dbReference type="GO" id="GO:0005634">
    <property type="term" value="C:nucleus"/>
    <property type="evidence" value="ECO:0000318"/>
    <property type="project" value="GO_Central"/>
</dbReference>
<dbReference type="KEGG" id="rcu:8272563"/>
<dbReference type="PRINTS" id="PR00056">
    <property type="entry name" value="HSFDOMAIN"/>
</dbReference>
<comment type="similarity">
    <text evidence="8">Belongs to the HSF family. Class A subfamily.</text>
</comment>
<evidence type="ECO:0000256" key="3">
    <source>
        <dbReference type="ARBA" id="ARBA00023015"/>
    </source>
</evidence>
<dbReference type="GO" id="GO:0003700">
    <property type="term" value="F:DNA-binding transcription factor activity"/>
    <property type="evidence" value="ECO:0000318"/>
    <property type="project" value="GO_Central"/>
</dbReference>
<dbReference type="PANTHER" id="PTHR10015:SF298">
    <property type="entry name" value="HEAT STRESS TRANSCRIPTION FACTOR A-9"/>
    <property type="match status" value="1"/>
</dbReference>
<evidence type="ECO:0000256" key="7">
    <source>
        <dbReference type="ARBA" id="ARBA00023242"/>
    </source>
</evidence>
<evidence type="ECO:0000313" key="12">
    <source>
        <dbReference type="EMBL" id="EEF48080.1"/>
    </source>
</evidence>
<dbReference type="InterPro" id="IPR036390">
    <property type="entry name" value="WH_DNA-bd_sf"/>
</dbReference>
<dbReference type="GO" id="GO:0043565">
    <property type="term" value="F:sequence-specific DNA binding"/>
    <property type="evidence" value="ECO:0007669"/>
    <property type="project" value="InterPro"/>
</dbReference>
<dbReference type="eggNOG" id="KOG0627">
    <property type="taxonomic scope" value="Eukaryota"/>
</dbReference>
<name>B9RK82_RICCO</name>
<keyword evidence="4 12" id="KW-0346">Stress response</keyword>
<feature type="compositionally biased region" description="Low complexity" evidence="10">
    <location>
        <begin position="110"/>
        <end position="121"/>
    </location>
</feature>